<sequence length="79" mass="8693">MSSSRFPYGIFEKQSVGTKGSIALNCPDREITVGTTSNATLAVTEIALLVKEFFCGGLEFPTNEQVRFPTLLQLARHKE</sequence>
<proteinExistence type="predicted"/>
<comment type="caution">
    <text evidence="1">The sequence shown here is derived from an EMBL/GenBank/DDBJ whole genome shotgun (WGS) entry which is preliminary data.</text>
</comment>
<accession>A0A7J7NFM4</accession>
<reference evidence="1 2" key="1">
    <citation type="journal article" date="2020" name="IScience">
        <title>Genome Sequencing of the Endangered Kingdonia uniflora (Circaeasteraceae, Ranunculales) Reveals Potential Mechanisms of Evolutionary Specialization.</title>
        <authorList>
            <person name="Sun Y."/>
            <person name="Deng T."/>
            <person name="Zhang A."/>
            <person name="Moore M.J."/>
            <person name="Landis J.B."/>
            <person name="Lin N."/>
            <person name="Zhang H."/>
            <person name="Zhang X."/>
            <person name="Huang J."/>
            <person name="Zhang X."/>
            <person name="Sun H."/>
            <person name="Wang H."/>
        </authorList>
    </citation>
    <scope>NUCLEOTIDE SEQUENCE [LARGE SCALE GENOMIC DNA]</scope>
    <source>
        <strain evidence="1">TB1705</strain>
        <tissue evidence="1">Leaf</tissue>
    </source>
</reference>
<organism evidence="1 2">
    <name type="scientific">Kingdonia uniflora</name>
    <dbReference type="NCBI Taxonomy" id="39325"/>
    <lineage>
        <taxon>Eukaryota</taxon>
        <taxon>Viridiplantae</taxon>
        <taxon>Streptophyta</taxon>
        <taxon>Embryophyta</taxon>
        <taxon>Tracheophyta</taxon>
        <taxon>Spermatophyta</taxon>
        <taxon>Magnoliopsida</taxon>
        <taxon>Ranunculales</taxon>
        <taxon>Circaeasteraceae</taxon>
        <taxon>Kingdonia</taxon>
    </lineage>
</organism>
<evidence type="ECO:0000313" key="2">
    <source>
        <dbReference type="Proteomes" id="UP000541444"/>
    </source>
</evidence>
<dbReference type="EMBL" id="JACGCM010000816">
    <property type="protein sequence ID" value="KAF6165800.1"/>
    <property type="molecule type" value="Genomic_DNA"/>
</dbReference>
<name>A0A7J7NFM4_9MAGN</name>
<gene>
    <name evidence="1" type="ORF">GIB67_012697</name>
</gene>
<dbReference type="AlphaFoldDB" id="A0A7J7NFM4"/>
<keyword evidence="2" id="KW-1185">Reference proteome</keyword>
<protein>
    <submittedName>
        <fullName evidence="1">Uncharacterized protein</fullName>
    </submittedName>
</protein>
<evidence type="ECO:0000313" key="1">
    <source>
        <dbReference type="EMBL" id="KAF6165800.1"/>
    </source>
</evidence>
<dbReference type="Proteomes" id="UP000541444">
    <property type="component" value="Unassembled WGS sequence"/>
</dbReference>